<keyword evidence="7" id="KW-1185">Reference proteome</keyword>
<protein>
    <submittedName>
        <fullName evidence="6">Uncharacterized protein</fullName>
    </submittedName>
</protein>
<evidence type="ECO:0000259" key="5">
    <source>
        <dbReference type="Pfam" id="PF24589"/>
    </source>
</evidence>
<dbReference type="EMBL" id="FJOG01000013">
    <property type="protein sequence ID" value="CZR59386.1"/>
    <property type="molecule type" value="Genomic_DNA"/>
</dbReference>
<feature type="compositionally biased region" description="Polar residues" evidence="1">
    <location>
        <begin position="1"/>
        <end position="12"/>
    </location>
</feature>
<evidence type="ECO:0000313" key="6">
    <source>
        <dbReference type="EMBL" id="CZR59386.1"/>
    </source>
</evidence>
<dbReference type="InterPro" id="IPR056032">
    <property type="entry name" value="DUF7613"/>
</dbReference>
<sequence length="850" mass="95742">MSSSPTKAQGYNRSKPPPYTFASPVNSAFSSTSDESIITTSEISSEVDSPRVYDALPATVFVNHPPRSVHSSSTRRASLPKLITGSTPTHTSFWEHPAIRDDLSTRLFSDRTSHLHTIFRLSADRFKPILDGSTDEVTRLATWWFIHGRMQLQAVIRDTSLERSQESETQVLVRKAHTDISKALWILQEVFSQPLSSNIGKNATHLRNYQHLLLSKIGKTIESMGKHGLMPEDNSEAVFSPNNDGSIWIEYPSVGIDVSFLLTGCISSVVEEDRFDTNLLEHMPLGTSESFFYYTALSVDVYIFNESSNSQQIKYPTLLSVVRARDDPQISMTLASQDGQLNLCVKPEKELKSTWDNVTWLDGICSLEVKLPTGFRLQIRCDELDFKTLSDMYQHHNNANTLFEPGMEGQVAFQTEIESVECRRTLNESLRPATDSARHCRLRLFHRTITRAEGTGPRRMYRGSRLVILTPTTSKNLSVLEHQIWPDHVIEFGFLRGRNGQPTIFLRIDRNDPSAMTVLSFSTLEQCNMLLAHLTGPHLSEEEDIFAEAQLNSFSLAVGLEILGQSGTLGPSPWQRLRVINSKAWHESDPDVESCTTVLSESLRIVLDSPNTRLTDRLNLGIGELKIRRNVVASGHELHILREPQKDLTYSQSVLSMTTEDHNDLTKTLSALQTQPSIRTFSFPNLSELHQFQAAITGFSVLFDGTPTSFSISRRRLLVPKSKEWESRHTRIQLLRRREAFQLVAFFEGFKHGKCMNFMLRKTDSLRMIKSGNKTLVRLVDAKFSLPFGKHRDSGVEQGFVCVDALDYPSENNDITIEFESYSGMCALTSSGPSLPNNGDRSSRGPTDLF</sequence>
<organism evidence="6 7">
    <name type="scientific">Phialocephala subalpina</name>
    <dbReference type="NCBI Taxonomy" id="576137"/>
    <lineage>
        <taxon>Eukaryota</taxon>
        <taxon>Fungi</taxon>
        <taxon>Dikarya</taxon>
        <taxon>Ascomycota</taxon>
        <taxon>Pezizomycotina</taxon>
        <taxon>Leotiomycetes</taxon>
        <taxon>Helotiales</taxon>
        <taxon>Mollisiaceae</taxon>
        <taxon>Phialocephala</taxon>
        <taxon>Phialocephala fortinii species complex</taxon>
    </lineage>
</organism>
<dbReference type="AlphaFoldDB" id="A0A1L7X322"/>
<dbReference type="Pfam" id="PF24589">
    <property type="entry name" value="DUF7614"/>
    <property type="match status" value="1"/>
</dbReference>
<evidence type="ECO:0000259" key="4">
    <source>
        <dbReference type="Pfam" id="PF24588"/>
    </source>
</evidence>
<feature type="domain" description="DUF7612" evidence="3">
    <location>
        <begin position="408"/>
        <end position="536"/>
    </location>
</feature>
<dbReference type="OrthoDB" id="4356615at2759"/>
<gene>
    <name evidence="6" type="ORF">PAC_09278</name>
</gene>
<dbReference type="Pfam" id="PF24586">
    <property type="entry name" value="DUF7611"/>
    <property type="match status" value="1"/>
</dbReference>
<name>A0A1L7X322_9HELO</name>
<dbReference type="Pfam" id="PF24588">
    <property type="entry name" value="DUF7613"/>
    <property type="match status" value="1"/>
</dbReference>
<dbReference type="InterPro" id="IPR056030">
    <property type="entry name" value="DUF7611"/>
</dbReference>
<dbReference type="InterPro" id="IPR056033">
    <property type="entry name" value="DUF7614"/>
</dbReference>
<dbReference type="InterPro" id="IPR056031">
    <property type="entry name" value="DUF7612"/>
</dbReference>
<evidence type="ECO:0000256" key="1">
    <source>
        <dbReference type="SAM" id="MobiDB-lite"/>
    </source>
</evidence>
<accession>A0A1L7X322</accession>
<evidence type="ECO:0000259" key="2">
    <source>
        <dbReference type="Pfam" id="PF24586"/>
    </source>
</evidence>
<evidence type="ECO:0000313" key="7">
    <source>
        <dbReference type="Proteomes" id="UP000184330"/>
    </source>
</evidence>
<dbReference type="STRING" id="576137.A0A1L7X322"/>
<feature type="domain" description="DUF7614" evidence="5">
    <location>
        <begin position="703"/>
        <end position="825"/>
    </location>
</feature>
<evidence type="ECO:0000259" key="3">
    <source>
        <dbReference type="Pfam" id="PF24587"/>
    </source>
</evidence>
<dbReference type="Proteomes" id="UP000184330">
    <property type="component" value="Unassembled WGS sequence"/>
</dbReference>
<feature type="domain" description="DUF7613" evidence="4">
    <location>
        <begin position="541"/>
        <end position="697"/>
    </location>
</feature>
<proteinExistence type="predicted"/>
<reference evidence="6 7" key="1">
    <citation type="submission" date="2016-03" db="EMBL/GenBank/DDBJ databases">
        <authorList>
            <person name="Ploux O."/>
        </authorList>
    </citation>
    <scope>NUCLEOTIDE SEQUENCE [LARGE SCALE GENOMIC DNA]</scope>
    <source>
        <strain evidence="6 7">UAMH 11012</strain>
    </source>
</reference>
<feature type="domain" description="DUF7611" evidence="2">
    <location>
        <begin position="251"/>
        <end position="400"/>
    </location>
</feature>
<feature type="region of interest" description="Disordered" evidence="1">
    <location>
        <begin position="1"/>
        <end position="33"/>
    </location>
</feature>
<dbReference type="Pfam" id="PF24587">
    <property type="entry name" value="DUF7612"/>
    <property type="match status" value="1"/>
</dbReference>